<evidence type="ECO:0000256" key="4">
    <source>
        <dbReference type="PROSITE-ProRule" id="PRU00050"/>
    </source>
</evidence>
<organism evidence="7 8">
    <name type="scientific">Paraburkholderia acidisoli</name>
    <dbReference type="NCBI Taxonomy" id="2571748"/>
    <lineage>
        <taxon>Bacteria</taxon>
        <taxon>Pseudomonadati</taxon>
        <taxon>Pseudomonadota</taxon>
        <taxon>Betaproteobacteria</taxon>
        <taxon>Burkholderiales</taxon>
        <taxon>Burkholderiaceae</taxon>
        <taxon>Paraburkholderia</taxon>
    </lineage>
</organism>
<evidence type="ECO:0000256" key="2">
    <source>
        <dbReference type="ARBA" id="ARBA00039140"/>
    </source>
</evidence>
<dbReference type="GO" id="GO:0000156">
    <property type="term" value="F:phosphorelay response regulator activity"/>
    <property type="evidence" value="ECO:0007669"/>
    <property type="project" value="InterPro"/>
</dbReference>
<accession>A0A7Z2GNN3</accession>
<dbReference type="PROSITE" id="PS50122">
    <property type="entry name" value="CHEB"/>
    <property type="match status" value="1"/>
</dbReference>
<dbReference type="GO" id="GO:0005737">
    <property type="term" value="C:cytoplasm"/>
    <property type="evidence" value="ECO:0007669"/>
    <property type="project" value="InterPro"/>
</dbReference>
<dbReference type="SUPFAM" id="SSF52738">
    <property type="entry name" value="Methylesterase CheB, C-terminal domain"/>
    <property type="match status" value="1"/>
</dbReference>
<evidence type="ECO:0000256" key="3">
    <source>
        <dbReference type="ARBA" id="ARBA00048267"/>
    </source>
</evidence>
<dbReference type="OrthoDB" id="9791760at2"/>
<dbReference type="GO" id="GO:0006935">
    <property type="term" value="P:chemotaxis"/>
    <property type="evidence" value="ECO:0007669"/>
    <property type="project" value="UniProtKB-UniRule"/>
</dbReference>
<feature type="active site" evidence="4">
    <location>
        <position position="64"/>
    </location>
</feature>
<dbReference type="EC" id="3.1.1.61" evidence="2"/>
<feature type="region of interest" description="Disordered" evidence="5">
    <location>
        <begin position="1"/>
        <end position="24"/>
    </location>
</feature>
<feature type="active site" evidence="4">
    <location>
        <position position="37"/>
    </location>
</feature>
<dbReference type="RefSeq" id="WP_158954786.1">
    <property type="nucleotide sequence ID" value="NZ_CP046915.1"/>
</dbReference>
<sequence>MRDAPRKPPASPDLRRTPRSAGRRARGPFDCVVIGASAGGVDVLGQILPSVPASFEAALLIVMHLPPASPSFLTQALGSRCALPVSEPDAGEPLVGGHAYVAPPDYHMLVDADATVALSIEAPVRYSRPSIDVLMESAANVYGARLLGVLLSGANDDGTRGLAAIRAAGGTTWAQLPSTAVAPQMPEAAIAAGAVTEILSPSALAARLAAWPRLTNE</sequence>
<keyword evidence="4" id="KW-0145">Chemotaxis</keyword>
<dbReference type="InterPro" id="IPR000673">
    <property type="entry name" value="Sig_transdc_resp-reg_Me-estase"/>
</dbReference>
<dbReference type="AlphaFoldDB" id="A0A7Z2GNN3"/>
<dbReference type="KEGG" id="pacs:FAZ98_24145"/>
<evidence type="ECO:0000256" key="5">
    <source>
        <dbReference type="SAM" id="MobiDB-lite"/>
    </source>
</evidence>
<evidence type="ECO:0000313" key="7">
    <source>
        <dbReference type="EMBL" id="QGZ64900.1"/>
    </source>
</evidence>
<dbReference type="CDD" id="cd16433">
    <property type="entry name" value="CheB"/>
    <property type="match status" value="1"/>
</dbReference>
<evidence type="ECO:0000259" key="6">
    <source>
        <dbReference type="PROSITE" id="PS50122"/>
    </source>
</evidence>
<dbReference type="PANTHER" id="PTHR42872:SF6">
    <property type="entry name" value="PROTEIN-GLUTAMATE METHYLESTERASE_PROTEIN-GLUTAMINE GLUTAMINASE"/>
    <property type="match status" value="1"/>
</dbReference>
<evidence type="ECO:0000256" key="1">
    <source>
        <dbReference type="ARBA" id="ARBA00022801"/>
    </source>
</evidence>
<dbReference type="PANTHER" id="PTHR42872">
    <property type="entry name" value="PROTEIN-GLUTAMATE METHYLESTERASE/PROTEIN-GLUTAMINE GLUTAMINASE"/>
    <property type="match status" value="1"/>
</dbReference>
<evidence type="ECO:0000313" key="8">
    <source>
        <dbReference type="Proteomes" id="UP000433577"/>
    </source>
</evidence>
<reference evidence="7 8" key="1">
    <citation type="submission" date="2019-12" db="EMBL/GenBank/DDBJ databases">
        <title>Paraburkholderia acidiphila 7Q-K02 sp. nov and Paraburkholderia acidisoli DHF22 sp. nov., two strains isolated from forest soil.</title>
        <authorList>
            <person name="Gao Z."/>
            <person name="Qiu L."/>
        </authorList>
    </citation>
    <scope>NUCLEOTIDE SEQUENCE [LARGE SCALE GENOMIC DNA]</scope>
    <source>
        <strain evidence="7 8">DHF22</strain>
    </source>
</reference>
<proteinExistence type="predicted"/>
<keyword evidence="1 4" id="KW-0378">Hydrolase</keyword>
<dbReference type="Proteomes" id="UP000433577">
    <property type="component" value="Chromosome 3"/>
</dbReference>
<dbReference type="GO" id="GO:0008984">
    <property type="term" value="F:protein-glutamate methylesterase activity"/>
    <property type="evidence" value="ECO:0007669"/>
    <property type="project" value="UniProtKB-EC"/>
</dbReference>
<comment type="catalytic activity">
    <reaction evidence="3">
        <text>[protein]-L-glutamate 5-O-methyl ester + H2O = L-glutamyl-[protein] + methanol + H(+)</text>
        <dbReference type="Rhea" id="RHEA:23236"/>
        <dbReference type="Rhea" id="RHEA-COMP:10208"/>
        <dbReference type="Rhea" id="RHEA-COMP:10311"/>
        <dbReference type="ChEBI" id="CHEBI:15377"/>
        <dbReference type="ChEBI" id="CHEBI:15378"/>
        <dbReference type="ChEBI" id="CHEBI:17790"/>
        <dbReference type="ChEBI" id="CHEBI:29973"/>
        <dbReference type="ChEBI" id="CHEBI:82795"/>
        <dbReference type="EC" id="3.1.1.61"/>
    </reaction>
</comment>
<keyword evidence="8" id="KW-1185">Reference proteome</keyword>
<dbReference type="InterPro" id="IPR035909">
    <property type="entry name" value="CheB_C"/>
</dbReference>
<feature type="active site" evidence="4">
    <location>
        <position position="157"/>
    </location>
</feature>
<dbReference type="Pfam" id="PF01339">
    <property type="entry name" value="CheB_methylest"/>
    <property type="match status" value="1"/>
</dbReference>
<dbReference type="Gene3D" id="3.40.50.180">
    <property type="entry name" value="Methylesterase CheB, C-terminal domain"/>
    <property type="match status" value="1"/>
</dbReference>
<name>A0A7Z2GNN3_9BURK</name>
<protein>
    <recommendedName>
        <fullName evidence="2">protein-glutamate methylesterase</fullName>
        <ecNumber evidence="2">3.1.1.61</ecNumber>
    </recommendedName>
</protein>
<gene>
    <name evidence="7" type="ORF">FAZ98_24145</name>
</gene>
<dbReference type="EMBL" id="CP046915">
    <property type="protein sequence ID" value="QGZ64900.1"/>
    <property type="molecule type" value="Genomic_DNA"/>
</dbReference>
<feature type="domain" description="CheB-type methylesterase" evidence="6">
    <location>
        <begin position="28"/>
        <end position="215"/>
    </location>
</feature>